<dbReference type="AlphaFoldDB" id="A0A3S2Y686"/>
<dbReference type="PANTHER" id="PTHR30411">
    <property type="entry name" value="CYTOPLASMIC PROTEIN"/>
    <property type="match status" value="1"/>
</dbReference>
<gene>
    <name evidence="2" type="ORF">EOI86_09735</name>
</gene>
<sequence>MTELQDRVRAALEKSGVPFEIIECDPNLADTAAFCAHYGYSPENSANAILVKTKTAEPKFALCMVLASARLNVNSTVRKKFPARKVSFASRDETKKLTGMEIGGVTPIALPEDLALWVDAAVMECDQIILGGGGRDTKVIVDPAYFRATSNTEIVPDLATPISG</sequence>
<dbReference type="Gene3D" id="3.90.960.10">
    <property type="entry name" value="YbaK/aminoacyl-tRNA synthetase-associated domain"/>
    <property type="match status" value="1"/>
</dbReference>
<organism evidence="2 3">
    <name type="scientific">Hwanghaeella grinnelliae</name>
    <dbReference type="NCBI Taxonomy" id="2500179"/>
    <lineage>
        <taxon>Bacteria</taxon>
        <taxon>Pseudomonadati</taxon>
        <taxon>Pseudomonadota</taxon>
        <taxon>Alphaproteobacteria</taxon>
        <taxon>Rhodospirillales</taxon>
        <taxon>Rhodospirillaceae</taxon>
        <taxon>Hwanghaeella</taxon>
    </lineage>
</organism>
<dbReference type="PANTHER" id="PTHR30411:SF1">
    <property type="entry name" value="CYTOPLASMIC PROTEIN"/>
    <property type="match status" value="1"/>
</dbReference>
<feature type="domain" description="YbaK/aminoacyl-tRNA synthetase-associated" evidence="1">
    <location>
        <begin position="26"/>
        <end position="147"/>
    </location>
</feature>
<dbReference type="GO" id="GO:0002161">
    <property type="term" value="F:aminoacyl-tRNA deacylase activity"/>
    <property type="evidence" value="ECO:0007669"/>
    <property type="project" value="InterPro"/>
</dbReference>
<proteinExistence type="predicted"/>
<dbReference type="Pfam" id="PF04073">
    <property type="entry name" value="tRNA_edit"/>
    <property type="match status" value="1"/>
</dbReference>
<dbReference type="InterPro" id="IPR007214">
    <property type="entry name" value="YbaK/aa-tRNA-synth-assoc-dom"/>
</dbReference>
<name>A0A3S2Y686_9PROT</name>
<evidence type="ECO:0000313" key="3">
    <source>
        <dbReference type="Proteomes" id="UP000287447"/>
    </source>
</evidence>
<evidence type="ECO:0000259" key="1">
    <source>
        <dbReference type="Pfam" id="PF04073"/>
    </source>
</evidence>
<comment type="caution">
    <text evidence="2">The sequence shown here is derived from an EMBL/GenBank/DDBJ whole genome shotgun (WGS) entry which is preliminary data.</text>
</comment>
<accession>A0A3S2Y686</accession>
<dbReference type="OrthoDB" id="9809296at2"/>
<dbReference type="EMBL" id="SADE01000001">
    <property type="protein sequence ID" value="RVU39490.1"/>
    <property type="molecule type" value="Genomic_DNA"/>
</dbReference>
<reference evidence="3" key="1">
    <citation type="submission" date="2019-01" db="EMBL/GenBank/DDBJ databases">
        <title>Gri0909 isolated from a small marine red alga.</title>
        <authorList>
            <person name="Kim J."/>
            <person name="Jeong S.E."/>
            <person name="Jeon C.O."/>
        </authorList>
    </citation>
    <scope>NUCLEOTIDE SEQUENCE [LARGE SCALE GENOMIC DNA]</scope>
    <source>
        <strain evidence="3">Gri0909</strain>
    </source>
</reference>
<dbReference type="SUPFAM" id="SSF55826">
    <property type="entry name" value="YbaK/ProRS associated domain"/>
    <property type="match status" value="1"/>
</dbReference>
<dbReference type="RefSeq" id="WP_127764861.1">
    <property type="nucleotide sequence ID" value="NZ_SADE01000001.1"/>
</dbReference>
<dbReference type="Proteomes" id="UP000287447">
    <property type="component" value="Unassembled WGS sequence"/>
</dbReference>
<keyword evidence="3" id="KW-1185">Reference proteome</keyword>
<protein>
    <recommendedName>
        <fullName evidence="1">YbaK/aminoacyl-tRNA synthetase-associated domain-containing protein</fullName>
    </recommendedName>
</protein>
<dbReference type="InterPro" id="IPR036754">
    <property type="entry name" value="YbaK/aa-tRNA-synt-asso_dom_sf"/>
</dbReference>
<evidence type="ECO:0000313" key="2">
    <source>
        <dbReference type="EMBL" id="RVU39490.1"/>
    </source>
</evidence>